<organism evidence="1 2">
    <name type="scientific">Bacteroides stercoris ATCC 43183</name>
    <dbReference type="NCBI Taxonomy" id="449673"/>
    <lineage>
        <taxon>Bacteria</taxon>
        <taxon>Pseudomonadati</taxon>
        <taxon>Bacteroidota</taxon>
        <taxon>Bacteroidia</taxon>
        <taxon>Bacteroidales</taxon>
        <taxon>Bacteroidaceae</taxon>
        <taxon>Bacteroides</taxon>
    </lineage>
</organism>
<gene>
    <name evidence="1" type="ORF">BACSTE_02335</name>
</gene>
<protein>
    <submittedName>
        <fullName evidence="1">Uncharacterized protein</fullName>
    </submittedName>
</protein>
<sequence>MQATQIFPHIVFGCKDKGFMGIWYTTGKVLTKKHAYYCKISIFAKKVRRYPIAALP</sequence>
<evidence type="ECO:0000313" key="1">
    <source>
        <dbReference type="EMBL" id="EDS14647.1"/>
    </source>
</evidence>
<evidence type="ECO:0000313" key="2">
    <source>
        <dbReference type="Proteomes" id="UP000004713"/>
    </source>
</evidence>
<dbReference type="EMBL" id="ABFZ02000020">
    <property type="protein sequence ID" value="EDS14647.1"/>
    <property type="molecule type" value="Genomic_DNA"/>
</dbReference>
<proteinExistence type="predicted"/>
<reference evidence="1 2" key="1">
    <citation type="submission" date="2007-11" db="EMBL/GenBank/DDBJ databases">
        <title>Draft genome sequence of Bacteroides stercoris(ATCC 43183).</title>
        <authorList>
            <person name="Sudarsanam P."/>
            <person name="Ley R."/>
            <person name="Guruge J."/>
            <person name="Turnbaugh P.J."/>
            <person name="Mahowald M."/>
            <person name="Liep D."/>
            <person name="Gordon J."/>
        </authorList>
    </citation>
    <scope>NUCLEOTIDE SEQUENCE [LARGE SCALE GENOMIC DNA]</scope>
    <source>
        <strain evidence="1 2">ATCC 43183</strain>
    </source>
</reference>
<dbReference type="AlphaFoldDB" id="B0NS71"/>
<name>B0NS71_BACSE</name>
<reference evidence="1 2" key="2">
    <citation type="submission" date="2007-11" db="EMBL/GenBank/DDBJ databases">
        <authorList>
            <person name="Fulton L."/>
            <person name="Clifton S."/>
            <person name="Fulton B."/>
            <person name="Xu J."/>
            <person name="Minx P."/>
            <person name="Pepin K.H."/>
            <person name="Johnson M."/>
            <person name="Thiruvilangam P."/>
            <person name="Bhonagiri V."/>
            <person name="Nash W.E."/>
            <person name="Mardis E.R."/>
            <person name="Wilson R.K."/>
        </authorList>
    </citation>
    <scope>NUCLEOTIDE SEQUENCE [LARGE SCALE GENOMIC DNA]</scope>
    <source>
        <strain evidence="1 2">ATCC 43183</strain>
    </source>
</reference>
<comment type="caution">
    <text evidence="1">The sequence shown here is derived from an EMBL/GenBank/DDBJ whole genome shotgun (WGS) entry which is preliminary data.</text>
</comment>
<dbReference type="Proteomes" id="UP000004713">
    <property type="component" value="Unassembled WGS sequence"/>
</dbReference>
<accession>B0NS71</accession>
<dbReference type="HOGENOM" id="CLU_3004664_0_0_10"/>